<feature type="transmembrane region" description="Helical" evidence="2">
    <location>
        <begin position="501"/>
        <end position="523"/>
    </location>
</feature>
<dbReference type="EMBL" id="CYKH01002072">
    <property type="protein sequence ID" value="CUG92634.1"/>
    <property type="molecule type" value="Genomic_DNA"/>
</dbReference>
<accession>A0A0S4JQZ9</accession>
<dbReference type="AlphaFoldDB" id="A0A0S4JQZ9"/>
<evidence type="ECO:0000256" key="2">
    <source>
        <dbReference type="SAM" id="Phobius"/>
    </source>
</evidence>
<gene>
    <name evidence="3" type="ORF">BSAL_38595</name>
</gene>
<keyword evidence="2" id="KW-1133">Transmembrane helix</keyword>
<dbReference type="Proteomes" id="UP000051952">
    <property type="component" value="Unassembled WGS sequence"/>
</dbReference>
<evidence type="ECO:0000313" key="4">
    <source>
        <dbReference type="Proteomes" id="UP000051952"/>
    </source>
</evidence>
<keyword evidence="4" id="KW-1185">Reference proteome</keyword>
<feature type="region of interest" description="Disordered" evidence="1">
    <location>
        <begin position="898"/>
        <end position="926"/>
    </location>
</feature>
<evidence type="ECO:0000256" key="1">
    <source>
        <dbReference type="SAM" id="MobiDB-lite"/>
    </source>
</evidence>
<name>A0A0S4JQZ9_BODSA</name>
<protein>
    <submittedName>
        <fullName evidence="3">Transmembrane protein, putative</fullName>
    </submittedName>
</protein>
<keyword evidence="2 3" id="KW-0812">Transmembrane</keyword>
<sequence length="1049" mass="111857">MTAPTDLVTRRSLSVTVSFGMSRFLKGCAAASRMSGDVDLAYSNITGANTIAMYSTILNQTRVLADRNVFTQEPRCMQYLCLSASSMMFRAGDAFYGCQGQYPALSELTFMPNHATNSTNSALSVSAIPAYGYYGQIQCPNASVVCANGSTLAGLDDAGLPKLLSIDPISASTAGSARLTVRFAVGSSISTSVTCNGLLIGGQPTNASTYELGTSLMQSSSIGRSFAVSTLPLSSTAYGGANSDGSGVVDVSLLCMVPGVVECGTQYGGYCAVNTWRQSFELFAPLEASGNTFESVIDEYLRDNASSSAPTLSIISHEENNLVTRRAYFIAPKVAALKSGEAVVAVRLRLIPQLRMRYALTGQRVALGPEGLAVTVLNQTDLLLSMKVSGSQYLATVANVNIPLNSILAGGVRVTGSTDLPIQFVFSATTLGAITASTSIASITGPISAIAGTTPASAMAVLRLSVILDILQCGFGGDDGGTNLIGIRIGPSRGASLRGAVVGNLLIIVAFVAFLAILIGAFATYGRIAHNAPFSAVLEDLLNIFHFPGIGVLPLTALCQPTLTAAVQLIAVEPVDGDVTFGVLGGLVLLLLLMVPYTVVIATQFCLKLVHEEEKAGKQHDVPLPASMTHRIINVLFMERASWQPVDPARRDHVAWKKRFAPVFIDCSAWWYPLVDLWSAAAVGVVGGLTLGIKSVCFFQLGVVSSSYALIALLQLVFAPPLVFASRCYVVLLQVLGLISCAAVLSATLTNDNDASSLSVAVASYAMLTIAIVSTVKSVADVFFMLLAIPRRIRRAAAVGALHAAPPSELDTADHHNTKYIMNVEEPEWTIEEETSLRPHTKGIVAPPRLDTTMEDDLFKDGEELIHVTTMPKLTMNAEEDEDDEKLKKGLRRFASSKGIEREEKHQSFRRTPSFAPPPVMSASGGRRKVLNFGGKLPANDATATNVAPEVPPRPRRIDFIDLDNESIPVHEKHEVAQPLRRVDSSVVGEKDRAHLTKHAKMLLRVDSKKAIRRDGFATHMSTTEEALEVMYRDLSTAVAVDDIGEVTL</sequence>
<keyword evidence="2" id="KW-0472">Membrane</keyword>
<proteinExistence type="predicted"/>
<reference evidence="4" key="1">
    <citation type="submission" date="2015-09" db="EMBL/GenBank/DDBJ databases">
        <authorList>
            <consortium name="Pathogen Informatics"/>
        </authorList>
    </citation>
    <scope>NUCLEOTIDE SEQUENCE [LARGE SCALE GENOMIC DNA]</scope>
    <source>
        <strain evidence="4">Lake Konstanz</strain>
    </source>
</reference>
<evidence type="ECO:0000313" key="3">
    <source>
        <dbReference type="EMBL" id="CUG92634.1"/>
    </source>
</evidence>
<feature type="transmembrane region" description="Helical" evidence="2">
    <location>
        <begin position="669"/>
        <end position="692"/>
    </location>
</feature>
<feature type="transmembrane region" description="Helical" evidence="2">
    <location>
        <begin position="762"/>
        <end position="787"/>
    </location>
</feature>
<feature type="transmembrane region" description="Helical" evidence="2">
    <location>
        <begin position="698"/>
        <end position="718"/>
    </location>
</feature>
<feature type="transmembrane region" description="Helical" evidence="2">
    <location>
        <begin position="730"/>
        <end position="750"/>
    </location>
</feature>
<feature type="transmembrane region" description="Helical" evidence="2">
    <location>
        <begin position="583"/>
        <end position="607"/>
    </location>
</feature>
<dbReference type="VEuPathDB" id="TriTrypDB:BSAL_38595"/>
<feature type="transmembrane region" description="Helical" evidence="2">
    <location>
        <begin position="544"/>
        <end position="571"/>
    </location>
</feature>
<organism evidence="3 4">
    <name type="scientific">Bodo saltans</name>
    <name type="common">Flagellated protozoan</name>
    <dbReference type="NCBI Taxonomy" id="75058"/>
    <lineage>
        <taxon>Eukaryota</taxon>
        <taxon>Discoba</taxon>
        <taxon>Euglenozoa</taxon>
        <taxon>Kinetoplastea</taxon>
        <taxon>Metakinetoplastina</taxon>
        <taxon>Eubodonida</taxon>
        <taxon>Bodonidae</taxon>
        <taxon>Bodo</taxon>
    </lineage>
</organism>